<feature type="domain" description="RPA-interacting protein N-terminal" evidence="6">
    <location>
        <begin position="23"/>
        <end position="62"/>
    </location>
</feature>
<comment type="caution">
    <text evidence="8">The sequence shown here is derived from an EMBL/GenBank/DDBJ whole genome shotgun (WGS) entry which is preliminary data.</text>
</comment>
<evidence type="ECO:0000259" key="6">
    <source>
        <dbReference type="Pfam" id="PF14766"/>
    </source>
</evidence>
<evidence type="ECO:0000256" key="2">
    <source>
        <dbReference type="ARBA" id="ARBA00022723"/>
    </source>
</evidence>
<evidence type="ECO:0000313" key="9">
    <source>
        <dbReference type="Proteomes" id="UP001642520"/>
    </source>
</evidence>
<evidence type="ECO:0000313" key="8">
    <source>
        <dbReference type="EMBL" id="CAL7947670.1"/>
    </source>
</evidence>
<keyword evidence="5" id="KW-0539">Nucleus</keyword>
<evidence type="ECO:0000256" key="5">
    <source>
        <dbReference type="ARBA" id="ARBA00023242"/>
    </source>
</evidence>
<dbReference type="Pfam" id="PF14768">
    <property type="entry name" value="RPA_interact_C"/>
    <property type="match status" value="1"/>
</dbReference>
<keyword evidence="2" id="KW-0479">Metal-binding</keyword>
<keyword evidence="3" id="KW-0863">Zinc-finger</keyword>
<proteinExistence type="predicted"/>
<dbReference type="EMBL" id="CAXAJV020001296">
    <property type="protein sequence ID" value="CAL7947670.1"/>
    <property type="molecule type" value="Genomic_DNA"/>
</dbReference>
<dbReference type="InterPro" id="IPR028156">
    <property type="entry name" value="RIP"/>
</dbReference>
<evidence type="ECO:0000259" key="7">
    <source>
        <dbReference type="Pfam" id="PF14768"/>
    </source>
</evidence>
<evidence type="ECO:0008006" key="10">
    <source>
        <dbReference type="Google" id="ProtNLM"/>
    </source>
</evidence>
<keyword evidence="4" id="KW-0862">Zinc</keyword>
<keyword evidence="9" id="KW-1185">Reference proteome</keyword>
<dbReference type="Proteomes" id="UP001642520">
    <property type="component" value="Unassembled WGS sequence"/>
</dbReference>
<feature type="domain" description="RPA-interacting protein C-terminal" evidence="7">
    <location>
        <begin position="137"/>
        <end position="213"/>
    </location>
</feature>
<dbReference type="PANTHER" id="PTHR31742:SF1">
    <property type="entry name" value="RPA-INTERACTING PROTEIN"/>
    <property type="match status" value="1"/>
</dbReference>
<comment type="subcellular location">
    <subcellularLocation>
        <location evidence="1">Nucleus</location>
    </subcellularLocation>
</comment>
<accession>A0ABP1P8K1</accession>
<gene>
    <name evidence="8" type="ORF">XYLVIOL_LOCUS8451</name>
</gene>
<dbReference type="PANTHER" id="PTHR31742">
    <property type="entry name" value="RPA-INTERACTING PROTEIN RPAIN"/>
    <property type="match status" value="1"/>
</dbReference>
<dbReference type="InterPro" id="IPR028158">
    <property type="entry name" value="RPA_interact_N_dom"/>
</dbReference>
<protein>
    <recommendedName>
        <fullName evidence="10">RPA-interacting protein</fullName>
    </recommendedName>
</protein>
<name>A0ABP1P8K1_XYLVO</name>
<evidence type="ECO:0000256" key="3">
    <source>
        <dbReference type="ARBA" id="ARBA00022771"/>
    </source>
</evidence>
<evidence type="ECO:0000256" key="1">
    <source>
        <dbReference type="ARBA" id="ARBA00004123"/>
    </source>
</evidence>
<evidence type="ECO:0000256" key="4">
    <source>
        <dbReference type="ARBA" id="ARBA00022833"/>
    </source>
</evidence>
<dbReference type="Pfam" id="PF14766">
    <property type="entry name" value="RPA_interact_N"/>
    <property type="match status" value="1"/>
</dbReference>
<organism evidence="8 9">
    <name type="scientific">Xylocopa violacea</name>
    <name type="common">Violet carpenter bee</name>
    <name type="synonym">Apis violacea</name>
    <dbReference type="NCBI Taxonomy" id="135666"/>
    <lineage>
        <taxon>Eukaryota</taxon>
        <taxon>Metazoa</taxon>
        <taxon>Ecdysozoa</taxon>
        <taxon>Arthropoda</taxon>
        <taxon>Hexapoda</taxon>
        <taxon>Insecta</taxon>
        <taxon>Pterygota</taxon>
        <taxon>Neoptera</taxon>
        <taxon>Endopterygota</taxon>
        <taxon>Hymenoptera</taxon>
        <taxon>Apocrita</taxon>
        <taxon>Aculeata</taxon>
        <taxon>Apoidea</taxon>
        <taxon>Anthophila</taxon>
        <taxon>Apidae</taxon>
        <taxon>Xylocopa</taxon>
        <taxon>Xylocopa</taxon>
    </lineage>
</organism>
<reference evidence="8 9" key="1">
    <citation type="submission" date="2024-08" db="EMBL/GenBank/DDBJ databases">
        <authorList>
            <person name="Will J Nash"/>
            <person name="Angela Man"/>
            <person name="Seanna McTaggart"/>
            <person name="Kendall Baker"/>
            <person name="Tom Barker"/>
            <person name="Leah Catchpole"/>
            <person name="Alex Durrant"/>
            <person name="Karim Gharbi"/>
            <person name="Naomi Irish"/>
            <person name="Gemy Kaithakottil"/>
            <person name="Debby Ku"/>
            <person name="Aaliyah Providence"/>
            <person name="Felix Shaw"/>
            <person name="David Swarbreck"/>
            <person name="Chris Watkins"/>
            <person name="Ann M. McCartney"/>
            <person name="Giulio Formenti"/>
            <person name="Alice Mouton"/>
            <person name="Noel Vella"/>
            <person name="Bjorn M von Reumont"/>
            <person name="Adriana Vella"/>
            <person name="Wilfried Haerty"/>
        </authorList>
    </citation>
    <scope>NUCLEOTIDE SEQUENCE [LARGE SCALE GENOMIC DNA]</scope>
</reference>
<sequence length="217" mass="25409">MWKCTEDMENVSLSPKMNSKVKNRNSANKIRHGSPRLQEVLRERCRQKMRERRGQLFNKSRFGLKHTLSEIVREQLNDLVTISNIVNEPLEPEEALELEAEILNEEEQWILQEYERMSEKEIEMLASFADQQAKDVICPVCKVSNLIEEGQTVSCKPCKYTIKIDSNLMDVEYRIKNSIDLHSMRCRETPAFVPNVEDDHLFLFIVCGECFTWNPVI</sequence>
<dbReference type="InterPro" id="IPR028159">
    <property type="entry name" value="RPA_interact_C_dom"/>
</dbReference>